<dbReference type="VEuPathDB" id="VectorBase:GPPI046503"/>
<dbReference type="Proteomes" id="UP000092460">
    <property type="component" value="Unassembled WGS sequence"/>
</dbReference>
<feature type="transmembrane region" description="Helical" evidence="1">
    <location>
        <begin position="54"/>
        <end position="72"/>
    </location>
</feature>
<dbReference type="InterPro" id="IPR031973">
    <property type="entry name" value="Deltameth_res_prag01"/>
</dbReference>
<sequence length="89" mass="9832">MLVKNIVTRGLLMRNAGILSRALYHGVDKKVTMNDLPVPSGDWQEQNSRQNTVYNTYLIVGVLALVGTIGLVKSTGVIELNYYPPKSID</sequence>
<organism evidence="3 4">
    <name type="scientific">Glossina palpalis gambiensis</name>
    <dbReference type="NCBI Taxonomy" id="67801"/>
    <lineage>
        <taxon>Eukaryota</taxon>
        <taxon>Metazoa</taxon>
        <taxon>Ecdysozoa</taxon>
        <taxon>Arthropoda</taxon>
        <taxon>Hexapoda</taxon>
        <taxon>Insecta</taxon>
        <taxon>Pterygota</taxon>
        <taxon>Neoptera</taxon>
        <taxon>Endopterygota</taxon>
        <taxon>Diptera</taxon>
        <taxon>Brachycera</taxon>
        <taxon>Muscomorpha</taxon>
        <taxon>Hippoboscoidea</taxon>
        <taxon>Glossinidae</taxon>
        <taxon>Glossina</taxon>
    </lineage>
</organism>
<reference evidence="4" key="1">
    <citation type="submission" date="2015-01" db="EMBL/GenBank/DDBJ databases">
        <authorList>
            <person name="Aksoy S."/>
            <person name="Warren W."/>
            <person name="Wilson R.K."/>
        </authorList>
    </citation>
    <scope>NUCLEOTIDE SEQUENCE [LARGE SCALE GENOMIC DNA]</scope>
    <source>
        <strain evidence="4">IAEA</strain>
    </source>
</reference>
<dbReference type="EMBL" id="JXJN01023976">
    <property type="status" value="NOT_ANNOTATED_CDS"/>
    <property type="molecule type" value="Genomic_DNA"/>
</dbReference>
<evidence type="ECO:0000256" key="1">
    <source>
        <dbReference type="SAM" id="Phobius"/>
    </source>
</evidence>
<protein>
    <recommendedName>
        <fullName evidence="2">Deltamethrin resistance protein prag01 domain-containing protein</fullName>
    </recommendedName>
</protein>
<keyword evidence="1" id="KW-0812">Transmembrane</keyword>
<proteinExistence type="predicted"/>
<keyword evidence="1" id="KW-1133">Transmembrane helix</keyword>
<dbReference type="PANTHER" id="PTHR22133">
    <property type="entry name" value="AT01821P-RELATED"/>
    <property type="match status" value="1"/>
</dbReference>
<dbReference type="EnsemblMetazoa" id="GPPI046503-RA">
    <property type="protein sequence ID" value="GPPI046503-PA"/>
    <property type="gene ID" value="GPPI046503"/>
</dbReference>
<dbReference type="STRING" id="67801.A0A1B0C1C1"/>
<feature type="domain" description="Deltamethrin resistance protein prag01" evidence="2">
    <location>
        <begin position="34"/>
        <end position="85"/>
    </location>
</feature>
<dbReference type="PANTHER" id="PTHR22133:SF2">
    <property type="entry name" value="AT01821P-RELATED"/>
    <property type="match status" value="1"/>
</dbReference>
<accession>A0A1B0C1C1</accession>
<keyword evidence="4" id="KW-1185">Reference proteome</keyword>
<evidence type="ECO:0000313" key="3">
    <source>
        <dbReference type="EnsemblMetazoa" id="GPPI046503-PA"/>
    </source>
</evidence>
<dbReference type="Pfam" id="PF16020">
    <property type="entry name" value="Deltameth_res"/>
    <property type="match status" value="1"/>
</dbReference>
<evidence type="ECO:0000259" key="2">
    <source>
        <dbReference type="Pfam" id="PF16020"/>
    </source>
</evidence>
<keyword evidence="1" id="KW-0472">Membrane</keyword>
<dbReference type="AlphaFoldDB" id="A0A1B0C1C1"/>
<name>A0A1B0C1C1_9MUSC</name>
<reference evidence="3" key="2">
    <citation type="submission" date="2020-05" db="UniProtKB">
        <authorList>
            <consortium name="EnsemblMetazoa"/>
        </authorList>
    </citation>
    <scope>IDENTIFICATION</scope>
    <source>
        <strain evidence="3">IAEA</strain>
    </source>
</reference>
<evidence type="ECO:0000313" key="4">
    <source>
        <dbReference type="Proteomes" id="UP000092460"/>
    </source>
</evidence>